<dbReference type="SMART" id="SM00849">
    <property type="entry name" value="Lactamase_B"/>
    <property type="match status" value="1"/>
</dbReference>
<dbReference type="EMBL" id="CP150096">
    <property type="protein sequence ID" value="WZN47019.1"/>
    <property type="molecule type" value="Genomic_DNA"/>
</dbReference>
<dbReference type="PANTHER" id="PTHR42978:SF6">
    <property type="entry name" value="QUORUM-QUENCHING LACTONASE YTNP-RELATED"/>
    <property type="match status" value="1"/>
</dbReference>
<dbReference type="Proteomes" id="UP001449657">
    <property type="component" value="Chromosome"/>
</dbReference>
<accession>A0ABZ2Z446</accession>
<keyword evidence="4" id="KW-0862">Zinc</keyword>
<sequence>MARIIPLSEGSFTVDGTKQFVPFDDRKDQLKDRPAGSLLVEIQPFLVITDRDILLMDTGLGFRNPDGILQLHQNLIDNGINPMEVTKVLMSHLHKDHSGGVISTDPVTGERSLSFPHATYYVSKPELDYAFANDGKSYHKEDFDLLAQRDNVVFTEGKGTIDGYIHYEWSGGHCPYHQVFLVDDGEDKVFFGGDEAPQISQMRSRFVAKYDYDGKRASELRQEYMERGKAGDWTFLFYHDTKQPTTKFQI</sequence>
<keyword evidence="2" id="KW-0479">Metal-binding</keyword>
<dbReference type="RefSeq" id="WP_341841683.1">
    <property type="nucleotide sequence ID" value="NZ_CP149792.1"/>
</dbReference>
<name>A0ABZ2Z446_9BACT</name>
<evidence type="ECO:0000313" key="6">
    <source>
        <dbReference type="EMBL" id="WZN47019.1"/>
    </source>
</evidence>
<dbReference type="InterPro" id="IPR001279">
    <property type="entry name" value="Metallo-B-lactamas"/>
</dbReference>
<evidence type="ECO:0000256" key="2">
    <source>
        <dbReference type="ARBA" id="ARBA00022723"/>
    </source>
</evidence>
<comment type="similarity">
    <text evidence="1">Belongs to the metallo-beta-lactamase superfamily.</text>
</comment>
<dbReference type="Pfam" id="PF00753">
    <property type="entry name" value="Lactamase_B"/>
    <property type="match status" value="1"/>
</dbReference>
<reference evidence="6 7" key="1">
    <citation type="submission" date="2024-03" db="EMBL/GenBank/DDBJ databases">
        <title>Chitinophaga caseinilytica sp. nov., a casein hydrolysing bacterium isolated from forest soil.</title>
        <authorList>
            <person name="Lee D.S."/>
            <person name="Han D.M."/>
            <person name="Baek J.H."/>
            <person name="Choi D.G."/>
            <person name="Jeon J.H."/>
            <person name="Jeon C.O."/>
        </authorList>
    </citation>
    <scope>NUCLEOTIDE SEQUENCE [LARGE SCALE GENOMIC DNA]</scope>
    <source>
        <strain evidence="6 7">KACC 19118</strain>
    </source>
</reference>
<evidence type="ECO:0000259" key="5">
    <source>
        <dbReference type="SMART" id="SM00849"/>
    </source>
</evidence>
<dbReference type="PANTHER" id="PTHR42978">
    <property type="entry name" value="QUORUM-QUENCHING LACTONASE YTNP-RELATED-RELATED"/>
    <property type="match status" value="1"/>
</dbReference>
<protein>
    <submittedName>
        <fullName evidence="6">MBL fold metallo-hydrolase</fullName>
    </submittedName>
</protein>
<keyword evidence="3" id="KW-0378">Hydrolase</keyword>
<dbReference type="InterPro" id="IPR036866">
    <property type="entry name" value="RibonucZ/Hydroxyglut_hydro"/>
</dbReference>
<evidence type="ECO:0000313" key="7">
    <source>
        <dbReference type="Proteomes" id="UP001449657"/>
    </source>
</evidence>
<dbReference type="Gene3D" id="3.60.15.10">
    <property type="entry name" value="Ribonuclease Z/Hydroxyacylglutathione hydrolase-like"/>
    <property type="match status" value="1"/>
</dbReference>
<evidence type="ECO:0000256" key="4">
    <source>
        <dbReference type="ARBA" id="ARBA00022833"/>
    </source>
</evidence>
<proteinExistence type="inferred from homology"/>
<keyword evidence="7" id="KW-1185">Reference proteome</keyword>
<dbReference type="SUPFAM" id="SSF56281">
    <property type="entry name" value="Metallo-hydrolase/oxidoreductase"/>
    <property type="match status" value="1"/>
</dbReference>
<feature type="domain" description="Metallo-beta-lactamase" evidence="5">
    <location>
        <begin position="41"/>
        <end position="239"/>
    </location>
</feature>
<organism evidence="6 7">
    <name type="scientific">Chitinophaga caseinilytica</name>
    <dbReference type="NCBI Taxonomy" id="2267521"/>
    <lineage>
        <taxon>Bacteria</taxon>
        <taxon>Pseudomonadati</taxon>
        <taxon>Bacteroidota</taxon>
        <taxon>Chitinophagia</taxon>
        <taxon>Chitinophagales</taxon>
        <taxon>Chitinophagaceae</taxon>
        <taxon>Chitinophaga</taxon>
    </lineage>
</organism>
<dbReference type="InterPro" id="IPR051013">
    <property type="entry name" value="MBL_superfamily_lactonases"/>
</dbReference>
<evidence type="ECO:0000256" key="3">
    <source>
        <dbReference type="ARBA" id="ARBA00022801"/>
    </source>
</evidence>
<gene>
    <name evidence="6" type="ORF">WJU22_02330</name>
</gene>
<evidence type="ECO:0000256" key="1">
    <source>
        <dbReference type="ARBA" id="ARBA00007749"/>
    </source>
</evidence>